<evidence type="ECO:0000256" key="1">
    <source>
        <dbReference type="ARBA" id="ARBA00022898"/>
    </source>
</evidence>
<name>A0A850P6N0_9PROT</name>
<evidence type="ECO:0000313" key="7">
    <source>
        <dbReference type="Proteomes" id="UP000585665"/>
    </source>
</evidence>
<dbReference type="Pfam" id="PF00392">
    <property type="entry name" value="GntR"/>
    <property type="match status" value="1"/>
</dbReference>
<keyword evidence="1" id="KW-0663">Pyridoxal phosphate</keyword>
<dbReference type="SUPFAM" id="SSF46785">
    <property type="entry name" value="Winged helix' DNA-binding domain"/>
    <property type="match status" value="1"/>
</dbReference>
<keyword evidence="3" id="KW-0238">DNA-binding</keyword>
<feature type="domain" description="HTH gntR-type" evidence="5">
    <location>
        <begin position="16"/>
        <end position="79"/>
    </location>
</feature>
<sequence length="79" mass="8368">MSDAPVTWIKLDRAAGDLEGQISRAVRERILQGQLVPGQRLGSTRGLAQALGVARSTVVLAYDHLRAEGFLDTAPGAPT</sequence>
<evidence type="ECO:0000256" key="4">
    <source>
        <dbReference type="ARBA" id="ARBA00023163"/>
    </source>
</evidence>
<proteinExistence type="predicted"/>
<dbReference type="InterPro" id="IPR051446">
    <property type="entry name" value="HTH_trans_reg/aminotransferase"/>
</dbReference>
<dbReference type="EMBL" id="JABXXR010000034">
    <property type="protein sequence ID" value="NVN40277.1"/>
    <property type="molecule type" value="Genomic_DNA"/>
</dbReference>
<feature type="non-terminal residue" evidence="6">
    <location>
        <position position="79"/>
    </location>
</feature>
<dbReference type="Gene3D" id="1.10.10.10">
    <property type="entry name" value="Winged helix-like DNA-binding domain superfamily/Winged helix DNA-binding domain"/>
    <property type="match status" value="1"/>
</dbReference>
<dbReference type="PROSITE" id="PS50949">
    <property type="entry name" value="HTH_GNTR"/>
    <property type="match status" value="1"/>
</dbReference>
<keyword evidence="4" id="KW-0804">Transcription</keyword>
<dbReference type="Proteomes" id="UP000585665">
    <property type="component" value="Unassembled WGS sequence"/>
</dbReference>
<reference evidence="6 7" key="1">
    <citation type="submission" date="2020-06" db="EMBL/GenBank/DDBJ databases">
        <title>Description of novel acetic acid bacteria.</title>
        <authorList>
            <person name="Sombolestani A."/>
        </authorList>
    </citation>
    <scope>NUCLEOTIDE SEQUENCE [LARGE SCALE GENOMIC DNA]</scope>
    <source>
        <strain evidence="6 7">LMG 27010</strain>
    </source>
</reference>
<accession>A0A850P6N0</accession>
<dbReference type="InterPro" id="IPR036390">
    <property type="entry name" value="WH_DNA-bd_sf"/>
</dbReference>
<dbReference type="PANTHER" id="PTHR46577">
    <property type="entry name" value="HTH-TYPE TRANSCRIPTIONAL REGULATORY PROTEIN GABR"/>
    <property type="match status" value="1"/>
</dbReference>
<dbReference type="PANTHER" id="PTHR46577:SF1">
    <property type="entry name" value="HTH-TYPE TRANSCRIPTIONAL REGULATORY PROTEIN GABR"/>
    <property type="match status" value="1"/>
</dbReference>
<dbReference type="CDD" id="cd07377">
    <property type="entry name" value="WHTH_GntR"/>
    <property type="match status" value="1"/>
</dbReference>
<evidence type="ECO:0000259" key="5">
    <source>
        <dbReference type="PROSITE" id="PS50949"/>
    </source>
</evidence>
<evidence type="ECO:0000313" key="6">
    <source>
        <dbReference type="EMBL" id="NVN40277.1"/>
    </source>
</evidence>
<dbReference type="InterPro" id="IPR036388">
    <property type="entry name" value="WH-like_DNA-bd_sf"/>
</dbReference>
<evidence type="ECO:0000256" key="2">
    <source>
        <dbReference type="ARBA" id="ARBA00023015"/>
    </source>
</evidence>
<gene>
    <name evidence="6" type="ORF">HUK82_06810</name>
</gene>
<dbReference type="GO" id="GO:0003677">
    <property type="term" value="F:DNA binding"/>
    <property type="evidence" value="ECO:0007669"/>
    <property type="project" value="UniProtKB-KW"/>
</dbReference>
<dbReference type="AlphaFoldDB" id="A0A850P6N0"/>
<dbReference type="GO" id="GO:0003700">
    <property type="term" value="F:DNA-binding transcription factor activity"/>
    <property type="evidence" value="ECO:0007669"/>
    <property type="project" value="InterPro"/>
</dbReference>
<keyword evidence="2" id="KW-0805">Transcription regulation</keyword>
<comment type="caution">
    <text evidence="6">The sequence shown here is derived from an EMBL/GenBank/DDBJ whole genome shotgun (WGS) entry which is preliminary data.</text>
</comment>
<organism evidence="6 7">
    <name type="scientific">Ameyamaea chiangmaiensis</name>
    <dbReference type="NCBI Taxonomy" id="442969"/>
    <lineage>
        <taxon>Bacteria</taxon>
        <taxon>Pseudomonadati</taxon>
        <taxon>Pseudomonadota</taxon>
        <taxon>Alphaproteobacteria</taxon>
        <taxon>Acetobacterales</taxon>
        <taxon>Acetobacteraceae</taxon>
        <taxon>Ameyamaea</taxon>
    </lineage>
</organism>
<evidence type="ECO:0000256" key="3">
    <source>
        <dbReference type="ARBA" id="ARBA00023125"/>
    </source>
</evidence>
<protein>
    <submittedName>
        <fullName evidence="6">GntR family transcriptional regulator</fullName>
    </submittedName>
</protein>
<dbReference type="RefSeq" id="WP_176613247.1">
    <property type="nucleotide sequence ID" value="NZ_JABXXR010000034.1"/>
</dbReference>
<dbReference type="InterPro" id="IPR000524">
    <property type="entry name" value="Tscrpt_reg_HTH_GntR"/>
</dbReference>
<keyword evidence="7" id="KW-1185">Reference proteome</keyword>